<dbReference type="RefSeq" id="WP_311362626.1">
    <property type="nucleotide sequence ID" value="NZ_JAVRIE010000006.1"/>
</dbReference>
<evidence type="ECO:0000256" key="1">
    <source>
        <dbReference type="SAM" id="Phobius"/>
    </source>
</evidence>
<evidence type="ECO:0000313" key="3">
    <source>
        <dbReference type="Proteomes" id="UP001249020"/>
    </source>
</evidence>
<gene>
    <name evidence="2" type="ORF">RM544_15055</name>
</gene>
<sequence>MRYTEWMLEQFPELINEPTAKTFGLIDKAKEQAKLSMRFVGYACTLVAIVIAFIVASFSEDFTNIDFPIVLGVVYGLVYVVLGLIQKRVEQQIIKQKITELMRTKDM</sequence>
<reference evidence="2 3" key="1">
    <citation type="submission" date="2023-09" db="EMBL/GenBank/DDBJ databases">
        <authorList>
            <person name="Rey-Velasco X."/>
        </authorList>
    </citation>
    <scope>NUCLEOTIDE SEQUENCE [LARGE SCALE GENOMIC DNA]</scope>
    <source>
        <strain evidence="2 3">W409</strain>
    </source>
</reference>
<dbReference type="EMBL" id="JAVRIE010000006">
    <property type="protein sequence ID" value="MDT0583868.1"/>
    <property type="molecule type" value="Genomic_DNA"/>
</dbReference>
<proteinExistence type="predicted"/>
<feature type="transmembrane region" description="Helical" evidence="1">
    <location>
        <begin position="39"/>
        <end position="59"/>
    </location>
</feature>
<dbReference type="AlphaFoldDB" id="A0AAW8R7I6"/>
<keyword evidence="3" id="KW-1185">Reference proteome</keyword>
<keyword evidence="1" id="KW-1133">Transmembrane helix</keyword>
<protein>
    <recommendedName>
        <fullName evidence="4">Holin-X, holin superfamily III</fullName>
    </recommendedName>
</protein>
<keyword evidence="1" id="KW-0472">Membrane</keyword>
<dbReference type="Proteomes" id="UP001249020">
    <property type="component" value="Unassembled WGS sequence"/>
</dbReference>
<accession>A0AAW8R7I6</accession>
<evidence type="ECO:0008006" key="4">
    <source>
        <dbReference type="Google" id="ProtNLM"/>
    </source>
</evidence>
<feature type="transmembrane region" description="Helical" evidence="1">
    <location>
        <begin position="65"/>
        <end position="85"/>
    </location>
</feature>
<comment type="caution">
    <text evidence="2">The sequence shown here is derived from an EMBL/GenBank/DDBJ whole genome shotgun (WGS) entry which is preliminary data.</text>
</comment>
<keyword evidence="1" id="KW-0812">Transmembrane</keyword>
<name>A0AAW8R7I6_9ALTE</name>
<organism evidence="2 3">
    <name type="scientific">Brumicola blandensis</name>
    <dbReference type="NCBI Taxonomy" id="3075611"/>
    <lineage>
        <taxon>Bacteria</taxon>
        <taxon>Pseudomonadati</taxon>
        <taxon>Pseudomonadota</taxon>
        <taxon>Gammaproteobacteria</taxon>
        <taxon>Alteromonadales</taxon>
        <taxon>Alteromonadaceae</taxon>
        <taxon>Brumicola</taxon>
    </lineage>
</organism>
<evidence type="ECO:0000313" key="2">
    <source>
        <dbReference type="EMBL" id="MDT0583868.1"/>
    </source>
</evidence>